<dbReference type="NCBIfam" id="TIGR03025">
    <property type="entry name" value="EPS_sugtrans"/>
    <property type="match status" value="1"/>
</dbReference>
<dbReference type="GO" id="GO:0016020">
    <property type="term" value="C:membrane"/>
    <property type="evidence" value="ECO:0007669"/>
    <property type="project" value="UniProtKB-SubCell"/>
</dbReference>
<dbReference type="InterPro" id="IPR003362">
    <property type="entry name" value="Bact_transf"/>
</dbReference>
<keyword evidence="7" id="KW-0270">Exopolysaccharide synthesis</keyword>
<dbReference type="GO" id="GO:0000271">
    <property type="term" value="P:polysaccharide biosynthetic process"/>
    <property type="evidence" value="ECO:0007669"/>
    <property type="project" value="UniProtKB-KW"/>
</dbReference>
<dbReference type="GO" id="GO:0016780">
    <property type="term" value="F:phosphotransferase activity, for other substituted phosphate groups"/>
    <property type="evidence" value="ECO:0007669"/>
    <property type="project" value="TreeGrafter"/>
</dbReference>
<evidence type="ECO:0000256" key="5">
    <source>
        <dbReference type="ARBA" id="ARBA00022989"/>
    </source>
</evidence>
<dbReference type="PANTHER" id="PTHR30576:SF0">
    <property type="entry name" value="UNDECAPRENYL-PHOSPHATE N-ACETYLGALACTOSAMINYL 1-PHOSPHATE TRANSFERASE-RELATED"/>
    <property type="match status" value="1"/>
</dbReference>
<dbReference type="AlphaFoldDB" id="A0A7X1F7N9"/>
<feature type="transmembrane region" description="Helical" evidence="8">
    <location>
        <begin position="55"/>
        <end position="79"/>
    </location>
</feature>
<evidence type="ECO:0000256" key="3">
    <source>
        <dbReference type="ARBA" id="ARBA00022679"/>
    </source>
</evidence>
<comment type="caution">
    <text evidence="10">The sequence shown here is derived from an EMBL/GenBank/DDBJ whole genome shotgun (WGS) entry which is preliminary data.</text>
</comment>
<evidence type="ECO:0000256" key="6">
    <source>
        <dbReference type="ARBA" id="ARBA00023136"/>
    </source>
</evidence>
<proteinExistence type="inferred from homology"/>
<feature type="transmembrane region" description="Helical" evidence="8">
    <location>
        <begin position="121"/>
        <end position="141"/>
    </location>
</feature>
<name>A0A7X1F7N9_9SPHN</name>
<feature type="domain" description="Bacterial sugar transferase" evidence="9">
    <location>
        <begin position="271"/>
        <end position="459"/>
    </location>
</feature>
<dbReference type="RefSeq" id="WP_185683365.1">
    <property type="nucleotide sequence ID" value="NZ_JACLAU010000012.1"/>
</dbReference>
<evidence type="ECO:0000256" key="1">
    <source>
        <dbReference type="ARBA" id="ARBA00004141"/>
    </source>
</evidence>
<comment type="similarity">
    <text evidence="2">Belongs to the bacterial sugar transferase family.</text>
</comment>
<sequence>MAPFRAELEADLPLIPVARAPRRVRLAFGQVLLDQAALALGFGSAHLLVARPGPAQVFVFQVSLMMILYVMSAFILRAFSTDGLMMRSRSLPRALGALVLAATLFTFFHFLLLVPVRMSRLEFLCGAAIWAGLLMASRFVFVKHAIRALGGSLYTTIVLLDRSGGNTFASSFVGPGTTVVDICGMFDPATAGPGEYDALARLIGQADRVVVSCHLDRRSDWAHAMRGMNVHAEVIAPELREVGALGIARHADNTTLLLARGPLGLRARFCKRGFDIAFALGTLLLLLPLLVIIAIAIKIDSPGPVFFRQPRIGRQNRVFQVYKFRSMNVNVLDAGGRNSTRRCDPRVTRVGQFIRATSIDELPQLLNVLLGDMSVVGPRPHAVYSTAQEQLFWEIDSRYWHRHACKPGITGLAQVKGLRGATEYTSDLTNRVSADLEYMYNWSFLGDLLIIFRTLSVIVHPKAY</sequence>
<keyword evidence="11" id="KW-1185">Reference proteome</keyword>
<accession>A0A7X1F7N9</accession>
<reference evidence="10 11" key="1">
    <citation type="submission" date="2020-08" db="EMBL/GenBank/DDBJ databases">
        <title>The genome sequence of Novosphingobium flavum 4Y4.</title>
        <authorList>
            <person name="Liu Y."/>
        </authorList>
    </citation>
    <scope>NUCLEOTIDE SEQUENCE [LARGE SCALE GENOMIC DNA]</scope>
    <source>
        <strain evidence="10 11">4Y4</strain>
    </source>
</reference>
<evidence type="ECO:0000313" key="10">
    <source>
        <dbReference type="EMBL" id="MBC2651942.1"/>
    </source>
</evidence>
<keyword evidence="5 8" id="KW-1133">Transmembrane helix</keyword>
<comment type="subcellular location">
    <subcellularLocation>
        <location evidence="1">Membrane</location>
        <topology evidence="1">Multi-pass membrane protein</topology>
    </subcellularLocation>
</comment>
<keyword evidence="4 8" id="KW-0812">Transmembrane</keyword>
<dbReference type="Proteomes" id="UP000520156">
    <property type="component" value="Unassembled WGS sequence"/>
</dbReference>
<feature type="transmembrane region" description="Helical" evidence="8">
    <location>
        <begin position="276"/>
        <end position="297"/>
    </location>
</feature>
<evidence type="ECO:0000256" key="8">
    <source>
        <dbReference type="SAM" id="Phobius"/>
    </source>
</evidence>
<dbReference type="EMBL" id="JACLAU010000012">
    <property type="protein sequence ID" value="MBC2651942.1"/>
    <property type="molecule type" value="Genomic_DNA"/>
</dbReference>
<protein>
    <submittedName>
        <fullName evidence="10">Exopolysaccharide biosynthesis polyprenyl glycosylphosphotransferase</fullName>
    </submittedName>
</protein>
<keyword evidence="6 8" id="KW-0472">Membrane</keyword>
<evidence type="ECO:0000259" key="9">
    <source>
        <dbReference type="Pfam" id="PF02397"/>
    </source>
</evidence>
<evidence type="ECO:0000256" key="7">
    <source>
        <dbReference type="ARBA" id="ARBA00023169"/>
    </source>
</evidence>
<evidence type="ECO:0000256" key="4">
    <source>
        <dbReference type="ARBA" id="ARBA00022692"/>
    </source>
</evidence>
<evidence type="ECO:0000313" key="11">
    <source>
        <dbReference type="Proteomes" id="UP000520156"/>
    </source>
</evidence>
<dbReference type="PANTHER" id="PTHR30576">
    <property type="entry name" value="COLANIC BIOSYNTHESIS UDP-GLUCOSE LIPID CARRIER TRANSFERASE"/>
    <property type="match status" value="1"/>
</dbReference>
<organism evidence="10 11">
    <name type="scientific">Novosphingobium aerophilum</name>
    <dbReference type="NCBI Taxonomy" id="2839843"/>
    <lineage>
        <taxon>Bacteria</taxon>
        <taxon>Pseudomonadati</taxon>
        <taxon>Pseudomonadota</taxon>
        <taxon>Alphaproteobacteria</taxon>
        <taxon>Sphingomonadales</taxon>
        <taxon>Sphingomonadaceae</taxon>
        <taxon>Novosphingobium</taxon>
    </lineage>
</organism>
<gene>
    <name evidence="10" type="ORF">H7F49_09515</name>
</gene>
<dbReference type="InterPro" id="IPR017475">
    <property type="entry name" value="EPS_sugar_tfrase"/>
</dbReference>
<dbReference type="Pfam" id="PF02397">
    <property type="entry name" value="Bac_transf"/>
    <property type="match status" value="1"/>
</dbReference>
<evidence type="ECO:0000256" key="2">
    <source>
        <dbReference type="ARBA" id="ARBA00006464"/>
    </source>
</evidence>
<keyword evidence="3 10" id="KW-0808">Transferase</keyword>
<feature type="transmembrane region" description="Helical" evidence="8">
    <location>
        <begin position="91"/>
        <end position="115"/>
    </location>
</feature>